<gene>
    <name evidence="1" type="ORF">ElyMa_002489600</name>
</gene>
<dbReference type="AlphaFoldDB" id="A0AAV4GR09"/>
<name>A0AAV4GR09_9GAST</name>
<dbReference type="EMBL" id="BMAT01005077">
    <property type="protein sequence ID" value="GFR87285.1"/>
    <property type="molecule type" value="Genomic_DNA"/>
</dbReference>
<evidence type="ECO:0000313" key="2">
    <source>
        <dbReference type="Proteomes" id="UP000762676"/>
    </source>
</evidence>
<keyword evidence="2" id="KW-1185">Reference proteome</keyword>
<accession>A0AAV4GR09</accession>
<comment type="caution">
    <text evidence="1">The sequence shown here is derived from an EMBL/GenBank/DDBJ whole genome shotgun (WGS) entry which is preliminary data.</text>
</comment>
<protein>
    <submittedName>
        <fullName evidence="1">Uncharacterized protein</fullName>
    </submittedName>
</protein>
<sequence length="116" mass="13029">MRSSVETGLGLAPCLVPSSSDPTLTYRLSARPEIIFIIACHNHMLLLHPHPHPHHHQYNGKIVRIITTTIIIIITDGNLIITVSSNTNRQEKDKNCHRQYKIVEIVESGVAKVDHI</sequence>
<proteinExistence type="predicted"/>
<dbReference type="Proteomes" id="UP000762676">
    <property type="component" value="Unassembled WGS sequence"/>
</dbReference>
<organism evidence="1 2">
    <name type="scientific">Elysia marginata</name>
    <dbReference type="NCBI Taxonomy" id="1093978"/>
    <lineage>
        <taxon>Eukaryota</taxon>
        <taxon>Metazoa</taxon>
        <taxon>Spiralia</taxon>
        <taxon>Lophotrochozoa</taxon>
        <taxon>Mollusca</taxon>
        <taxon>Gastropoda</taxon>
        <taxon>Heterobranchia</taxon>
        <taxon>Euthyneura</taxon>
        <taxon>Panpulmonata</taxon>
        <taxon>Sacoglossa</taxon>
        <taxon>Placobranchoidea</taxon>
        <taxon>Plakobranchidae</taxon>
        <taxon>Elysia</taxon>
    </lineage>
</organism>
<reference evidence="1 2" key="1">
    <citation type="journal article" date="2021" name="Elife">
        <title>Chloroplast acquisition without the gene transfer in kleptoplastic sea slugs, Plakobranchus ocellatus.</title>
        <authorList>
            <person name="Maeda T."/>
            <person name="Takahashi S."/>
            <person name="Yoshida T."/>
            <person name="Shimamura S."/>
            <person name="Takaki Y."/>
            <person name="Nagai Y."/>
            <person name="Toyoda A."/>
            <person name="Suzuki Y."/>
            <person name="Arimoto A."/>
            <person name="Ishii H."/>
            <person name="Satoh N."/>
            <person name="Nishiyama T."/>
            <person name="Hasebe M."/>
            <person name="Maruyama T."/>
            <person name="Minagawa J."/>
            <person name="Obokata J."/>
            <person name="Shigenobu S."/>
        </authorList>
    </citation>
    <scope>NUCLEOTIDE SEQUENCE [LARGE SCALE GENOMIC DNA]</scope>
</reference>
<evidence type="ECO:0000313" key="1">
    <source>
        <dbReference type="EMBL" id="GFR87285.1"/>
    </source>
</evidence>